<evidence type="ECO:0000313" key="4">
    <source>
        <dbReference type="Proteomes" id="UP000078561"/>
    </source>
</evidence>
<feature type="domain" description="CRAL-TRIO" evidence="2">
    <location>
        <begin position="134"/>
        <end position="292"/>
    </location>
</feature>
<dbReference type="InParanoid" id="A0A168KQT8"/>
<accession>A0A168KQT8</accession>
<dbReference type="InterPro" id="IPR036865">
    <property type="entry name" value="CRAL-TRIO_dom_sf"/>
</dbReference>
<dbReference type="OMA" id="RPLFYMK"/>
<dbReference type="InterPro" id="IPR052578">
    <property type="entry name" value="PI_Transfer_CRAL-TRIO"/>
</dbReference>
<sequence>MDFFKSSKQKAASSPPPTTTTIEKEPVHDPILVVQKDYQPMSVPPVDDAQAQKLRQLRTHVDTIMLPESDAYHLNEKGFLTDATLHRYMRARKWDFEAAKTMLEATIHWRRDFKPDLLDPTYIRPEAETGKMYYNGFDLAGRPLWIMRPRHQNSKDNERQIKHIVFCLERGIRLMPAGVETIDIIIDFKGALASHHPSLATSKKFLEILSNHYPERLGYALIVKSPWFFLTSFKLVSPFIDPVTRAKIKFVVEKRGDNADVKRDASELAYLPDYIPEDQIETEFYGERHFSFDIDTYWSRLLELTGDPHKIIDY</sequence>
<dbReference type="OrthoDB" id="75724at2759"/>
<gene>
    <name evidence="3" type="primary">ABSGL_00525.1 scaffold 832</name>
</gene>
<dbReference type="SUPFAM" id="SSF52087">
    <property type="entry name" value="CRAL/TRIO domain"/>
    <property type="match status" value="1"/>
</dbReference>
<dbReference type="PANTHER" id="PTHR45824:SF29">
    <property type="entry name" value="GH16843P"/>
    <property type="match status" value="1"/>
</dbReference>
<keyword evidence="4" id="KW-1185">Reference proteome</keyword>
<evidence type="ECO:0000259" key="2">
    <source>
        <dbReference type="PROSITE" id="PS50191"/>
    </source>
</evidence>
<dbReference type="PANTHER" id="PTHR45824">
    <property type="entry name" value="GH16843P"/>
    <property type="match status" value="1"/>
</dbReference>
<dbReference type="CDD" id="cd00170">
    <property type="entry name" value="SEC14"/>
    <property type="match status" value="1"/>
</dbReference>
<dbReference type="STRING" id="4829.A0A168KQT8"/>
<dbReference type="InterPro" id="IPR001251">
    <property type="entry name" value="CRAL-TRIO_dom"/>
</dbReference>
<dbReference type="Pfam" id="PF03765">
    <property type="entry name" value="CRAL_TRIO_N"/>
    <property type="match status" value="1"/>
</dbReference>
<dbReference type="EMBL" id="LT550270">
    <property type="protein sequence ID" value="SAL95207.1"/>
    <property type="molecule type" value="Genomic_DNA"/>
</dbReference>
<dbReference type="GO" id="GO:0008526">
    <property type="term" value="F:phosphatidylinositol transfer activity"/>
    <property type="evidence" value="ECO:0007669"/>
    <property type="project" value="TreeGrafter"/>
</dbReference>
<reference evidence="3" key="1">
    <citation type="submission" date="2016-04" db="EMBL/GenBank/DDBJ databases">
        <authorList>
            <person name="Evans L.H."/>
            <person name="Alamgir A."/>
            <person name="Owens N."/>
            <person name="Weber N.D."/>
            <person name="Virtaneva K."/>
            <person name="Barbian K."/>
            <person name="Babar A."/>
            <person name="Rosenke K."/>
        </authorList>
    </citation>
    <scope>NUCLEOTIDE SEQUENCE [LARGE SCALE GENOMIC DNA]</scope>
    <source>
        <strain evidence="3">CBS 101.48</strain>
    </source>
</reference>
<dbReference type="Pfam" id="PF00650">
    <property type="entry name" value="CRAL_TRIO"/>
    <property type="match status" value="1"/>
</dbReference>
<dbReference type="Gene3D" id="3.40.525.10">
    <property type="entry name" value="CRAL-TRIO lipid binding domain"/>
    <property type="match status" value="1"/>
</dbReference>
<feature type="region of interest" description="Disordered" evidence="1">
    <location>
        <begin position="1"/>
        <end position="27"/>
    </location>
</feature>
<organism evidence="3">
    <name type="scientific">Absidia glauca</name>
    <name type="common">Pin mould</name>
    <dbReference type="NCBI Taxonomy" id="4829"/>
    <lineage>
        <taxon>Eukaryota</taxon>
        <taxon>Fungi</taxon>
        <taxon>Fungi incertae sedis</taxon>
        <taxon>Mucoromycota</taxon>
        <taxon>Mucoromycotina</taxon>
        <taxon>Mucoromycetes</taxon>
        <taxon>Mucorales</taxon>
        <taxon>Cunninghamellaceae</taxon>
        <taxon>Absidia</taxon>
    </lineage>
</organism>
<dbReference type="PROSITE" id="PS50191">
    <property type="entry name" value="CRAL_TRIO"/>
    <property type="match status" value="1"/>
</dbReference>
<dbReference type="SUPFAM" id="SSF46938">
    <property type="entry name" value="CRAL/TRIO N-terminal domain"/>
    <property type="match status" value="1"/>
</dbReference>
<dbReference type="InterPro" id="IPR036273">
    <property type="entry name" value="CRAL/TRIO_N_dom_sf"/>
</dbReference>
<dbReference type="InterPro" id="IPR011074">
    <property type="entry name" value="CRAL/TRIO_N_dom"/>
</dbReference>
<evidence type="ECO:0000313" key="3">
    <source>
        <dbReference type="EMBL" id="SAL95207.1"/>
    </source>
</evidence>
<evidence type="ECO:0000256" key="1">
    <source>
        <dbReference type="SAM" id="MobiDB-lite"/>
    </source>
</evidence>
<dbReference type="AlphaFoldDB" id="A0A168KQT8"/>
<proteinExistence type="predicted"/>
<dbReference type="SMART" id="SM00516">
    <property type="entry name" value="SEC14"/>
    <property type="match status" value="1"/>
</dbReference>
<dbReference type="Proteomes" id="UP000078561">
    <property type="component" value="Unassembled WGS sequence"/>
</dbReference>
<protein>
    <recommendedName>
        <fullName evidence="2">CRAL-TRIO domain-containing protein</fullName>
    </recommendedName>
</protein>
<dbReference type="SMART" id="SM01100">
    <property type="entry name" value="CRAL_TRIO_N"/>
    <property type="match status" value="1"/>
</dbReference>
<name>A0A168KQT8_ABSGL</name>